<dbReference type="EMBL" id="JASCZI010060532">
    <property type="protein sequence ID" value="MED6133519.1"/>
    <property type="molecule type" value="Genomic_DNA"/>
</dbReference>
<keyword evidence="1" id="KW-0677">Repeat</keyword>
<evidence type="ECO:0000259" key="5">
    <source>
        <dbReference type="Pfam" id="PF18052"/>
    </source>
</evidence>
<feature type="chain" id="PRO_5045805282" description="Disease resistance N-terminal domain-containing protein" evidence="4">
    <location>
        <begin position="21"/>
        <end position="110"/>
    </location>
</feature>
<evidence type="ECO:0000256" key="4">
    <source>
        <dbReference type="SAM" id="SignalP"/>
    </source>
</evidence>
<evidence type="ECO:0000313" key="6">
    <source>
        <dbReference type="EMBL" id="MED6133519.1"/>
    </source>
</evidence>
<organism evidence="6 7">
    <name type="scientific">Stylosanthes scabra</name>
    <dbReference type="NCBI Taxonomy" id="79078"/>
    <lineage>
        <taxon>Eukaryota</taxon>
        <taxon>Viridiplantae</taxon>
        <taxon>Streptophyta</taxon>
        <taxon>Embryophyta</taxon>
        <taxon>Tracheophyta</taxon>
        <taxon>Spermatophyta</taxon>
        <taxon>Magnoliopsida</taxon>
        <taxon>eudicotyledons</taxon>
        <taxon>Gunneridae</taxon>
        <taxon>Pentapetalae</taxon>
        <taxon>rosids</taxon>
        <taxon>fabids</taxon>
        <taxon>Fabales</taxon>
        <taxon>Fabaceae</taxon>
        <taxon>Papilionoideae</taxon>
        <taxon>50 kb inversion clade</taxon>
        <taxon>dalbergioids sensu lato</taxon>
        <taxon>Dalbergieae</taxon>
        <taxon>Pterocarpus clade</taxon>
        <taxon>Stylosanthes</taxon>
    </lineage>
</organism>
<evidence type="ECO:0000256" key="1">
    <source>
        <dbReference type="ARBA" id="ARBA00022737"/>
    </source>
</evidence>
<gene>
    <name evidence="6" type="ORF">PIB30_029068</name>
</gene>
<dbReference type="Pfam" id="PF18052">
    <property type="entry name" value="Rx_N"/>
    <property type="match status" value="1"/>
</dbReference>
<comment type="caution">
    <text evidence="6">The sequence shown here is derived from an EMBL/GenBank/DDBJ whole genome shotgun (WGS) entry which is preliminary data.</text>
</comment>
<keyword evidence="3" id="KW-0611">Plant defense</keyword>
<dbReference type="Gene3D" id="1.20.5.4130">
    <property type="match status" value="1"/>
</dbReference>
<dbReference type="Proteomes" id="UP001341840">
    <property type="component" value="Unassembled WGS sequence"/>
</dbReference>
<evidence type="ECO:0000313" key="7">
    <source>
        <dbReference type="Proteomes" id="UP001341840"/>
    </source>
</evidence>
<feature type="domain" description="Disease resistance N-terminal" evidence="5">
    <location>
        <begin position="42"/>
        <end position="98"/>
    </location>
</feature>
<sequence>MAEALVVGALVLASISLVLNRLSSPEFLKFVKGKKLGPALERRLRNALLATKALVADAEQKQFGNELVREWLDSLRDALYTADDLLDCVQIKAQIRSKFPLHIQLPYPAI</sequence>
<keyword evidence="2" id="KW-0547">Nucleotide-binding</keyword>
<keyword evidence="7" id="KW-1185">Reference proteome</keyword>
<proteinExistence type="predicted"/>
<feature type="signal peptide" evidence="4">
    <location>
        <begin position="1"/>
        <end position="20"/>
    </location>
</feature>
<evidence type="ECO:0000256" key="2">
    <source>
        <dbReference type="ARBA" id="ARBA00022741"/>
    </source>
</evidence>
<reference evidence="6 7" key="1">
    <citation type="journal article" date="2023" name="Plants (Basel)">
        <title>Bridging the Gap: Combining Genomics and Transcriptomics Approaches to Understand Stylosanthes scabra, an Orphan Legume from the Brazilian Caatinga.</title>
        <authorList>
            <person name="Ferreira-Neto J.R.C."/>
            <person name="da Silva M.D."/>
            <person name="Binneck E."/>
            <person name="de Melo N.F."/>
            <person name="da Silva R.H."/>
            <person name="de Melo A.L.T.M."/>
            <person name="Pandolfi V."/>
            <person name="Bustamante F.O."/>
            <person name="Brasileiro-Vidal A.C."/>
            <person name="Benko-Iseppon A.M."/>
        </authorList>
    </citation>
    <scope>NUCLEOTIDE SEQUENCE [LARGE SCALE GENOMIC DNA]</scope>
    <source>
        <tissue evidence="6">Leaves</tissue>
    </source>
</reference>
<accession>A0ABU6SBQ4</accession>
<keyword evidence="4" id="KW-0732">Signal</keyword>
<dbReference type="InterPro" id="IPR041118">
    <property type="entry name" value="Rx_N"/>
</dbReference>
<evidence type="ECO:0000256" key="3">
    <source>
        <dbReference type="ARBA" id="ARBA00022821"/>
    </source>
</evidence>
<name>A0ABU6SBQ4_9FABA</name>
<protein>
    <recommendedName>
        <fullName evidence="5">Disease resistance N-terminal domain-containing protein</fullName>
    </recommendedName>
</protein>